<keyword evidence="2" id="KW-1185">Reference proteome</keyword>
<proteinExistence type="predicted"/>
<accession>M0CVV6</accession>
<dbReference type="Proteomes" id="UP000011626">
    <property type="component" value="Unassembled WGS sequence"/>
</dbReference>
<evidence type="ECO:0000313" key="2">
    <source>
        <dbReference type="Proteomes" id="UP000011626"/>
    </source>
</evidence>
<dbReference type="STRING" id="797114.C475_08977"/>
<protein>
    <submittedName>
        <fullName evidence="1">Uncharacterized protein</fullName>
    </submittedName>
</protein>
<comment type="caution">
    <text evidence="1">The sequence shown here is derived from an EMBL/GenBank/DDBJ whole genome shotgun (WGS) entry which is preliminary data.</text>
</comment>
<gene>
    <name evidence="1" type="ORF">C475_08977</name>
</gene>
<dbReference type="RefSeq" id="WP_006883470.1">
    <property type="nucleotide sequence ID" value="NZ_AOIU01000020.1"/>
</dbReference>
<organism evidence="1 2">
    <name type="scientific">Halosimplex carlsbadense 2-9-1</name>
    <dbReference type="NCBI Taxonomy" id="797114"/>
    <lineage>
        <taxon>Archaea</taxon>
        <taxon>Methanobacteriati</taxon>
        <taxon>Methanobacteriota</taxon>
        <taxon>Stenosarchaea group</taxon>
        <taxon>Halobacteria</taxon>
        <taxon>Halobacteriales</taxon>
        <taxon>Haloarculaceae</taxon>
        <taxon>Halosimplex</taxon>
    </lineage>
</organism>
<reference evidence="1 2" key="1">
    <citation type="journal article" date="2014" name="PLoS Genet.">
        <title>Phylogenetically driven sequencing of extremely halophilic archaea reveals strategies for static and dynamic osmo-response.</title>
        <authorList>
            <person name="Becker E.A."/>
            <person name="Seitzer P.M."/>
            <person name="Tritt A."/>
            <person name="Larsen D."/>
            <person name="Krusor M."/>
            <person name="Yao A.I."/>
            <person name="Wu D."/>
            <person name="Madern D."/>
            <person name="Eisen J.A."/>
            <person name="Darling A.E."/>
            <person name="Facciotti M.T."/>
        </authorList>
    </citation>
    <scope>NUCLEOTIDE SEQUENCE [LARGE SCALE GENOMIC DNA]</scope>
    <source>
        <strain evidence="1 2">2-9-1</strain>
    </source>
</reference>
<sequence>MVVVDRDAVLDALEDNVYANRQNLSTRPYVVADGDDDVVEGEIDTREISDAQDGSEELVVRVTRLVDWSRVSGSYPRRDVVWCEVEMETDGLPSDDEVDRELKRRIDEWRAEIREALAETVTSDGREFEITFDADDSL</sequence>
<name>M0CVV6_9EURY</name>
<dbReference type="AlphaFoldDB" id="M0CVV6"/>
<evidence type="ECO:0000313" key="1">
    <source>
        <dbReference type="EMBL" id="ELZ26547.1"/>
    </source>
</evidence>
<dbReference type="EMBL" id="AOIU01000020">
    <property type="protein sequence ID" value="ELZ26547.1"/>
    <property type="molecule type" value="Genomic_DNA"/>
</dbReference>